<dbReference type="Proteomes" id="UP000262712">
    <property type="component" value="Chromosome"/>
</dbReference>
<evidence type="ECO:0000313" key="2">
    <source>
        <dbReference type="EMBL" id="PHO19115.1"/>
    </source>
</evidence>
<dbReference type="EMBL" id="NXFY01000002">
    <property type="protein sequence ID" value="PHO19115.1"/>
    <property type="molecule type" value="Genomic_DNA"/>
</dbReference>
<evidence type="ECO:0000313" key="3">
    <source>
        <dbReference type="Proteomes" id="UP000221222"/>
    </source>
</evidence>
<reference evidence="1 4" key="2">
    <citation type="submission" date="2018-08" db="EMBL/GenBank/DDBJ databases">
        <title>Complete genome of the Arcobacter molluscorum type strain LMG 25693.</title>
        <authorList>
            <person name="Miller W.G."/>
            <person name="Yee E."/>
            <person name="Bono J.L."/>
        </authorList>
    </citation>
    <scope>NUCLEOTIDE SEQUENCE [LARGE SCALE GENOMIC DNA]</scope>
    <source>
        <strain evidence="1 4">CECT 7696</strain>
    </source>
</reference>
<dbReference type="AlphaFoldDB" id="A0A2G1DKR8"/>
<protein>
    <submittedName>
        <fullName evidence="2">Uncharacterized protein</fullName>
    </submittedName>
</protein>
<sequence>MEKEQLIKEKFQKEGLVDSISKYQIYYQMALGTLVKETCFDKDEMASKLEELQLDINVENVLNVMVKLISNFHDDKDFEQIYEDNIKVNAFLHSLKDFVDNNKDLTNSDKVYDSYHEKIMNDEFFDVKMQLQFIDEVEDRKAYWKDLITDSISKEILSSALTLSK</sequence>
<gene>
    <name evidence="1" type="ORF">AMOL_1732</name>
    <name evidence="2" type="ORF">CPU12_02395</name>
</gene>
<name>A0A2G1DKR8_9BACT</name>
<dbReference type="Proteomes" id="UP000221222">
    <property type="component" value="Unassembled WGS sequence"/>
</dbReference>
<evidence type="ECO:0000313" key="1">
    <source>
        <dbReference type="EMBL" id="AXX92697.1"/>
    </source>
</evidence>
<reference evidence="2 3" key="1">
    <citation type="submission" date="2017-09" db="EMBL/GenBank/DDBJ databases">
        <title>Arcobacter canalis sp. nov., a new species isolated from a water canal contaminated with urban sewage.</title>
        <authorList>
            <person name="Perez-Cataluna A."/>
            <person name="Salas-Masso N."/>
            <person name="Figueras M.J."/>
        </authorList>
    </citation>
    <scope>NUCLEOTIDE SEQUENCE [LARGE SCALE GENOMIC DNA]</scope>
    <source>
        <strain evidence="2 3">F98-3</strain>
    </source>
</reference>
<proteinExistence type="predicted"/>
<organism evidence="2 3">
    <name type="scientific">Malaciobacter molluscorum LMG 25693</name>
    <dbReference type="NCBI Taxonomy" id="870501"/>
    <lineage>
        <taxon>Bacteria</taxon>
        <taxon>Pseudomonadati</taxon>
        <taxon>Campylobacterota</taxon>
        <taxon>Epsilonproteobacteria</taxon>
        <taxon>Campylobacterales</taxon>
        <taxon>Arcobacteraceae</taxon>
        <taxon>Malaciobacter</taxon>
    </lineage>
</organism>
<dbReference type="EMBL" id="CP032098">
    <property type="protein sequence ID" value="AXX92697.1"/>
    <property type="molecule type" value="Genomic_DNA"/>
</dbReference>
<keyword evidence="3" id="KW-1185">Reference proteome</keyword>
<dbReference type="KEGG" id="amol:AMOL_1732"/>
<dbReference type="RefSeq" id="WP_099341475.1">
    <property type="nucleotide sequence ID" value="NZ_CP032098.1"/>
</dbReference>
<accession>A0A2G1DKR8</accession>
<evidence type="ECO:0000313" key="4">
    <source>
        <dbReference type="Proteomes" id="UP000262712"/>
    </source>
</evidence>